<sequence length="60" mass="6867">GYLLYRFPETRKSSLNSAITSYFGLNIYILKLSTISKASLKSLFNKLPSYYIILLEDINA</sequence>
<dbReference type="EMBL" id="KZ613783">
    <property type="protein sequence ID" value="PMD62365.1"/>
    <property type="molecule type" value="Genomic_DNA"/>
</dbReference>
<dbReference type="InParanoid" id="A0A2J6TH57"/>
<feature type="non-terminal residue" evidence="1">
    <location>
        <position position="60"/>
    </location>
</feature>
<gene>
    <name evidence="1" type="ORF">K444DRAFT_503930</name>
</gene>
<proteinExistence type="predicted"/>
<reference evidence="1 2" key="1">
    <citation type="submission" date="2016-04" db="EMBL/GenBank/DDBJ databases">
        <title>A degradative enzymes factory behind the ericoid mycorrhizal symbiosis.</title>
        <authorList>
            <consortium name="DOE Joint Genome Institute"/>
            <person name="Martino E."/>
            <person name="Morin E."/>
            <person name="Grelet G."/>
            <person name="Kuo A."/>
            <person name="Kohler A."/>
            <person name="Daghino S."/>
            <person name="Barry K."/>
            <person name="Choi C."/>
            <person name="Cichocki N."/>
            <person name="Clum A."/>
            <person name="Copeland A."/>
            <person name="Hainaut M."/>
            <person name="Haridas S."/>
            <person name="Labutti K."/>
            <person name="Lindquist E."/>
            <person name="Lipzen A."/>
            <person name="Khouja H.-R."/>
            <person name="Murat C."/>
            <person name="Ohm R."/>
            <person name="Olson A."/>
            <person name="Spatafora J."/>
            <person name="Veneault-Fourrey C."/>
            <person name="Henrissat B."/>
            <person name="Grigoriev I."/>
            <person name="Martin F."/>
            <person name="Perotto S."/>
        </authorList>
    </citation>
    <scope>NUCLEOTIDE SEQUENCE [LARGE SCALE GENOMIC DNA]</scope>
    <source>
        <strain evidence="1 2">E</strain>
    </source>
</reference>
<accession>A0A2J6TH57</accession>
<dbReference type="AlphaFoldDB" id="A0A2J6TH57"/>
<protein>
    <submittedName>
        <fullName evidence="1">Uncharacterized protein</fullName>
    </submittedName>
</protein>
<name>A0A2J6TH57_9HELO</name>
<dbReference type="Proteomes" id="UP000235371">
    <property type="component" value="Unassembled WGS sequence"/>
</dbReference>
<evidence type="ECO:0000313" key="2">
    <source>
        <dbReference type="Proteomes" id="UP000235371"/>
    </source>
</evidence>
<organism evidence="1 2">
    <name type="scientific">Hyaloscypha bicolor E</name>
    <dbReference type="NCBI Taxonomy" id="1095630"/>
    <lineage>
        <taxon>Eukaryota</taxon>
        <taxon>Fungi</taxon>
        <taxon>Dikarya</taxon>
        <taxon>Ascomycota</taxon>
        <taxon>Pezizomycotina</taxon>
        <taxon>Leotiomycetes</taxon>
        <taxon>Helotiales</taxon>
        <taxon>Hyaloscyphaceae</taxon>
        <taxon>Hyaloscypha</taxon>
        <taxon>Hyaloscypha bicolor</taxon>
    </lineage>
</organism>
<dbReference type="RefSeq" id="XP_024739269.1">
    <property type="nucleotide sequence ID" value="XM_024873375.1"/>
</dbReference>
<keyword evidence="2" id="KW-1185">Reference proteome</keyword>
<dbReference type="OrthoDB" id="10251412at2759"/>
<evidence type="ECO:0000313" key="1">
    <source>
        <dbReference type="EMBL" id="PMD62365.1"/>
    </source>
</evidence>
<dbReference type="GeneID" id="36581455"/>
<feature type="non-terminal residue" evidence="1">
    <location>
        <position position="1"/>
    </location>
</feature>